<gene>
    <name evidence="1" type="ORF">SAMN02910432_01260</name>
</gene>
<name>A0A1I2RRQ6_9LACO</name>
<organism evidence="1 2">
    <name type="scientific">Ligilactobacillus ruminis DSM 20403 = NBRC 102161</name>
    <dbReference type="NCBI Taxonomy" id="1423798"/>
    <lineage>
        <taxon>Bacteria</taxon>
        <taxon>Bacillati</taxon>
        <taxon>Bacillota</taxon>
        <taxon>Bacilli</taxon>
        <taxon>Lactobacillales</taxon>
        <taxon>Lactobacillaceae</taxon>
        <taxon>Ligilactobacillus</taxon>
    </lineage>
</organism>
<sequence>MTKWRIYLDDPLMIHDDRSGYDDEADFLYLYSNDQKDFENAAFIPFDEIKPVSGHTIECKGYVNAKRIGYVQEMEDE</sequence>
<dbReference type="RefSeq" id="WP_003696595.1">
    <property type="nucleotide sequence ID" value="NZ_AYYL01000014.1"/>
</dbReference>
<dbReference type="AlphaFoldDB" id="A0A1I2RRQ6"/>
<protein>
    <submittedName>
        <fullName evidence="1">Uncharacterized protein</fullName>
    </submittedName>
</protein>
<reference evidence="2" key="1">
    <citation type="submission" date="2016-10" db="EMBL/GenBank/DDBJ databases">
        <authorList>
            <person name="Varghese N."/>
            <person name="Submissions S."/>
        </authorList>
    </citation>
    <scope>NUCLEOTIDE SEQUENCE [LARGE SCALE GENOMIC DNA]</scope>
    <source>
        <strain evidence="2">DSM 20403</strain>
    </source>
</reference>
<evidence type="ECO:0000313" key="1">
    <source>
        <dbReference type="EMBL" id="SFG41297.1"/>
    </source>
</evidence>
<dbReference type="EMBL" id="FOPI01000018">
    <property type="protein sequence ID" value="SFG41297.1"/>
    <property type="molecule type" value="Genomic_DNA"/>
</dbReference>
<evidence type="ECO:0000313" key="2">
    <source>
        <dbReference type="Proteomes" id="UP000182635"/>
    </source>
</evidence>
<dbReference type="Proteomes" id="UP000182635">
    <property type="component" value="Unassembled WGS sequence"/>
</dbReference>
<accession>A0A1I2RRQ6</accession>
<proteinExistence type="predicted"/>